<evidence type="ECO:0000313" key="1">
    <source>
        <dbReference type="EMBL" id="QTX13052.1"/>
    </source>
</evidence>
<accession>A0A8B0SVQ2</accession>
<proteinExistence type="predicted"/>
<sequence length="46" mass="4887">MGDHVSPDWGSATRQVAEAARLPLTPLQQALDALTQPLANFHASFG</sequence>
<dbReference type="EMBL" id="CP072750">
    <property type="protein sequence ID" value="QTX13052.1"/>
    <property type="molecule type" value="Genomic_DNA"/>
</dbReference>
<gene>
    <name evidence="1" type="ORF">J1836_020335</name>
</gene>
<protein>
    <submittedName>
        <fullName evidence="1">Uncharacterized protein</fullName>
    </submittedName>
</protein>
<reference evidence="1" key="1">
    <citation type="submission" date="2021-04" db="EMBL/GenBank/DDBJ databases">
        <title>Complete Genome and methylome analysis of Thiothrix fructosivorans ATCC 49748.</title>
        <authorList>
            <person name="Fomenkov A."/>
            <person name="Sun L."/>
            <person name="Vincze T."/>
            <person name="Grabovich M.Y."/>
            <person name="Roberts R.J."/>
        </authorList>
    </citation>
    <scope>NUCLEOTIDE SEQUENCE</scope>
    <source>
        <strain evidence="1">ATCC 49748</strain>
        <plasmid evidence="1">pTfr153</plasmid>
    </source>
</reference>
<name>A0A8B0SVQ2_9GAMM</name>
<geneLocation type="plasmid" evidence="1">
    <name>pTfr153</name>
</geneLocation>
<organism evidence="1">
    <name type="scientific">Thiothrix fructosivorans</name>
    <dbReference type="NCBI Taxonomy" id="111770"/>
    <lineage>
        <taxon>Bacteria</taxon>
        <taxon>Pseudomonadati</taxon>
        <taxon>Pseudomonadota</taxon>
        <taxon>Gammaproteobacteria</taxon>
        <taxon>Thiotrichales</taxon>
        <taxon>Thiotrichaceae</taxon>
        <taxon>Thiothrix</taxon>
    </lineage>
</organism>
<dbReference type="AlphaFoldDB" id="A0A8B0SVQ2"/>
<keyword evidence="1" id="KW-0614">Plasmid</keyword>